<evidence type="ECO:0000256" key="2">
    <source>
        <dbReference type="ARBA" id="ARBA00001947"/>
    </source>
</evidence>
<evidence type="ECO:0000256" key="12">
    <source>
        <dbReference type="ARBA" id="ARBA00022691"/>
    </source>
</evidence>
<dbReference type="InterPro" id="IPR036589">
    <property type="entry name" value="HCY_dom_sf"/>
</dbReference>
<dbReference type="AlphaFoldDB" id="A0A1G6L910"/>
<evidence type="ECO:0000256" key="23">
    <source>
        <dbReference type="PROSITE-ProRule" id="PRU00333"/>
    </source>
</evidence>
<comment type="cofactor">
    <cofactor evidence="2 20 23">
        <name>Zn(2+)</name>
        <dbReference type="ChEBI" id="CHEBI:29105"/>
    </cofactor>
</comment>
<feature type="binding site" evidence="21 23">
    <location>
        <position position="309"/>
    </location>
    <ligand>
        <name>Zn(2+)</name>
        <dbReference type="ChEBI" id="CHEBI:29105"/>
    </ligand>
</feature>
<dbReference type="GO" id="GO:0046653">
    <property type="term" value="P:tetrahydrofolate metabolic process"/>
    <property type="evidence" value="ECO:0007669"/>
    <property type="project" value="TreeGrafter"/>
</dbReference>
<feature type="domain" description="B12-binding N-terminal" evidence="28">
    <location>
        <begin position="637"/>
        <end position="729"/>
    </location>
</feature>
<feature type="binding site" evidence="22">
    <location>
        <position position="787"/>
    </location>
    <ligand>
        <name>methylcob(III)alamin</name>
        <dbReference type="ChEBI" id="CHEBI:28115"/>
    </ligand>
</feature>
<keyword evidence="16 20" id="KW-0486">Methionine biosynthesis</keyword>
<reference evidence="30" key="1">
    <citation type="submission" date="2016-10" db="EMBL/GenBank/DDBJ databases">
        <authorList>
            <person name="Varghese N."/>
            <person name="Submissions S."/>
        </authorList>
    </citation>
    <scope>NUCLEOTIDE SEQUENCE [LARGE SCALE GENOMIC DNA]</scope>
    <source>
        <strain evidence="30">DSM 8415</strain>
    </source>
</reference>
<dbReference type="UniPathway" id="UPA00051">
    <property type="reaction ID" value="UER00081"/>
</dbReference>
<evidence type="ECO:0000256" key="11">
    <source>
        <dbReference type="ARBA" id="ARBA00022679"/>
    </source>
</evidence>
<feature type="domain" description="Pterin-binding" evidence="25">
    <location>
        <begin position="354"/>
        <end position="609"/>
    </location>
</feature>
<keyword evidence="30" id="KW-1185">Reference proteome</keyword>
<dbReference type="SMART" id="SM01018">
    <property type="entry name" value="B12-binding_2"/>
    <property type="match status" value="1"/>
</dbReference>
<feature type="binding site" evidence="22">
    <location>
        <begin position="739"/>
        <end position="743"/>
    </location>
    <ligand>
        <name>methylcob(III)alamin</name>
        <dbReference type="ChEBI" id="CHEBI:28115"/>
    </ligand>
</feature>
<dbReference type="Gene3D" id="3.10.196.10">
    <property type="entry name" value="Vitamin B12-dependent methionine synthase, activation domain"/>
    <property type="match status" value="1"/>
</dbReference>
<dbReference type="InterPro" id="IPR003726">
    <property type="entry name" value="HCY_dom"/>
</dbReference>
<dbReference type="GO" id="GO:0050667">
    <property type="term" value="P:homocysteine metabolic process"/>
    <property type="evidence" value="ECO:0007669"/>
    <property type="project" value="TreeGrafter"/>
</dbReference>
<evidence type="ECO:0000256" key="16">
    <source>
        <dbReference type="ARBA" id="ARBA00023167"/>
    </source>
</evidence>
<evidence type="ECO:0000256" key="8">
    <source>
        <dbReference type="ARBA" id="ARBA00022603"/>
    </source>
</evidence>
<dbReference type="SUPFAM" id="SSF82282">
    <property type="entry name" value="Homocysteine S-methyltransferase"/>
    <property type="match status" value="1"/>
</dbReference>
<dbReference type="InterPro" id="IPR003759">
    <property type="entry name" value="Cbl-bd_cap"/>
</dbReference>
<evidence type="ECO:0000256" key="3">
    <source>
        <dbReference type="ARBA" id="ARBA00001956"/>
    </source>
</evidence>
<comment type="similarity">
    <text evidence="5">Belongs to the vitamin-B12 dependent methionine synthase family.</text>
</comment>
<evidence type="ECO:0000256" key="4">
    <source>
        <dbReference type="ARBA" id="ARBA00005178"/>
    </source>
</evidence>
<sequence>MLYIVKLLLFLYNQALLEVDLSIRNILGKRFLILDGAMGTLLQTYNLKESDWDFKVGCNEILNITRPDIIKGIHLDYLKAGADITKTNSFGALPWVLEEYNLQDKTYEIAKMAAKNAKSAKDEIESVHKCQKYVAGSLGPGTKLASLNQIDFDTMYDGYFLAACGLIDGGVDLILLETFQDPLQIKAALNGCFDAIKYKQKDIPIMISATIELNGSMLIGTDVATLAAILEPFDILTLGLNCGSGPIQVETHLRKLSQNWGGYISIHSNAGLPENIAGKVCYPMDPESFAKAEAKFCDIDGVSIIGGCCGTTPNHIKALQEKIKDLKPKPPKGVSPKALASLYQYEPLFQEPPPFLIGERTNATGSKQFRDLLLKEDYDSILSIAQEQALSGAKALDVSVNFAGRNEEKDMIELISRFNQKISIPLMIDSTQPNTILKALKLIGGRPIINSANLEDGTEKFDKICELAKKFGSALVLLAIDEKGMAKTKERKLEVAYRMLDRALKNGLRKSDLVFDLLTFTVASAEEEYRSAAKDTIDAISELRNTHKEVGAILGISNVSFGLNAQARKYLNSVFLYHAVKNGLSMAIVNPKSLIPYPLINPEDRQICERLIFNDWQEGDPLIKFIEHFSNDKKIEEKETLENLPLDEKIKKLLISAQTNELIKTADKALKVMSADKIIDLLVQAMKTVGELFGEGKMQLPFVLASAESMKRCVDYLNQFMDKKQKDKQLTIVLGTVKGDVHDVGKNLVDIILTNNGYKVINLGTRVEAKSFLEAAKKYNADCIGMSGLLVKSTIEMKANIEEFEKNNLKIPVLLGGAALNSKFVEDYCKPIYSGKVFYCKDAFDGLKALSIIENKKLIGENKKKKIVSDKLIIKEIPQKEIILPPVEDVPKAPFYGRKVFVSKNQSNYAYIQNLAFNWINKKALFIRAWGYKKANMSQEAYNRLIKEEIMVNFENLKQLLIEQNIFEPFIIYGYFACRSDSIFRLKNNYTKKASLYIFDEQTSKFTQNLSFEEAKKLAKLVIDFNRVDHKPYLCLADYFRSDINDIVAFSLVSAGEKFSEFEKSLFKNGEYKKYHLVHGLGIELTESLAEIIHKHIRIELNIAKNESKNLEDVNFSMKSYQGARYSPGYPSCPDLSLNDAIFSLLKPEEYNIKLTENHLIVPEQSTVAIIVHHSKAIYF</sequence>
<evidence type="ECO:0000256" key="18">
    <source>
        <dbReference type="ARBA" id="ARBA00025552"/>
    </source>
</evidence>
<dbReference type="InterPro" id="IPR037010">
    <property type="entry name" value="VitB12-dep_Met_synth_activ_sf"/>
</dbReference>
<dbReference type="NCBIfam" id="TIGR02082">
    <property type="entry name" value="metH"/>
    <property type="match status" value="1"/>
</dbReference>
<comment type="pathway">
    <text evidence="4 20">Amino-acid biosynthesis; L-methionine biosynthesis via de novo pathway; L-methionine from L-homocysteine (MetH route): step 1/1.</text>
</comment>
<dbReference type="Pfam" id="PF02574">
    <property type="entry name" value="S-methyl_trans"/>
    <property type="match status" value="1"/>
</dbReference>
<keyword evidence="12 20" id="KW-0949">S-adenosyl-L-methionine</keyword>
<feature type="binding site" evidence="22">
    <location>
        <position position="843"/>
    </location>
    <ligand>
        <name>methylcob(III)alamin</name>
        <dbReference type="ChEBI" id="CHEBI:28115"/>
    </ligand>
</feature>
<keyword evidence="9 20" id="KW-0028">Amino-acid biosynthesis</keyword>
<evidence type="ECO:0000256" key="20">
    <source>
        <dbReference type="PIRNR" id="PIRNR000381"/>
    </source>
</evidence>
<evidence type="ECO:0000256" key="14">
    <source>
        <dbReference type="ARBA" id="ARBA00022737"/>
    </source>
</evidence>
<evidence type="ECO:0000256" key="13">
    <source>
        <dbReference type="ARBA" id="ARBA00022723"/>
    </source>
</evidence>
<evidence type="ECO:0000259" key="25">
    <source>
        <dbReference type="PROSITE" id="PS50972"/>
    </source>
</evidence>
<keyword evidence="11 20" id="KW-0808">Transferase</keyword>
<dbReference type="EMBL" id="FMYU01000005">
    <property type="protein sequence ID" value="SDC39760.1"/>
    <property type="molecule type" value="Genomic_DNA"/>
</dbReference>
<dbReference type="InterPro" id="IPR011005">
    <property type="entry name" value="Dihydropteroate_synth-like_sf"/>
</dbReference>
<evidence type="ECO:0000256" key="22">
    <source>
        <dbReference type="PIRSR" id="PIRSR000381-2"/>
    </source>
</evidence>
<dbReference type="PANTHER" id="PTHR45833:SF1">
    <property type="entry name" value="METHIONINE SYNTHASE"/>
    <property type="match status" value="1"/>
</dbReference>
<dbReference type="GO" id="GO:0031419">
    <property type="term" value="F:cobalamin binding"/>
    <property type="evidence" value="ECO:0007669"/>
    <property type="project" value="UniProtKB-UniRule"/>
</dbReference>
<keyword evidence="15 20" id="KW-0862">Zinc</keyword>
<dbReference type="PROSITE" id="PS50972">
    <property type="entry name" value="PTERIN_BINDING"/>
    <property type="match status" value="1"/>
</dbReference>
<keyword evidence="14" id="KW-0677">Repeat</keyword>
<feature type="binding site" evidence="22">
    <location>
        <position position="1125"/>
    </location>
    <ligand>
        <name>S-adenosyl-L-methionine</name>
        <dbReference type="ChEBI" id="CHEBI:59789"/>
    </ligand>
</feature>
<keyword evidence="8 20" id="KW-0489">Methyltransferase</keyword>
<feature type="binding site" evidence="21 23">
    <location>
        <position position="308"/>
    </location>
    <ligand>
        <name>Zn(2+)</name>
        <dbReference type="ChEBI" id="CHEBI:29105"/>
    </ligand>
</feature>
<feature type="domain" description="Hcy-binding" evidence="24">
    <location>
        <begin position="20"/>
        <end position="323"/>
    </location>
</feature>
<keyword evidence="17 20" id="KW-0170">Cobalt</keyword>
<dbReference type="Gene3D" id="3.20.20.20">
    <property type="entry name" value="Dihydropteroate synthase-like"/>
    <property type="match status" value="1"/>
</dbReference>
<dbReference type="PROSITE" id="PS51337">
    <property type="entry name" value="B12_BINDING_NTER"/>
    <property type="match status" value="1"/>
</dbReference>
<dbReference type="PROSITE" id="PS50970">
    <property type="entry name" value="HCY"/>
    <property type="match status" value="1"/>
</dbReference>
<dbReference type="GO" id="GO:0008705">
    <property type="term" value="F:methionine synthase activity"/>
    <property type="evidence" value="ECO:0007669"/>
    <property type="project" value="UniProtKB-UniRule"/>
</dbReference>
<feature type="binding site" description="axial binding residue" evidence="21">
    <location>
        <position position="742"/>
    </location>
    <ligand>
        <name>methylcob(III)alamin</name>
        <dbReference type="ChEBI" id="CHEBI:28115"/>
    </ligand>
    <ligandPart>
        <name>Co</name>
        <dbReference type="ChEBI" id="CHEBI:27638"/>
    </ligandPart>
</feature>
<evidence type="ECO:0000259" key="27">
    <source>
        <dbReference type="PROSITE" id="PS51332"/>
    </source>
</evidence>
<dbReference type="Gene3D" id="3.40.50.280">
    <property type="entry name" value="Cobalamin-binding domain"/>
    <property type="match status" value="1"/>
</dbReference>
<feature type="domain" description="B12-binding" evidence="27">
    <location>
        <begin position="729"/>
        <end position="864"/>
    </location>
</feature>
<evidence type="ECO:0000256" key="9">
    <source>
        <dbReference type="ARBA" id="ARBA00022605"/>
    </source>
</evidence>
<dbReference type="Proteomes" id="UP000199411">
    <property type="component" value="Unassembled WGS sequence"/>
</dbReference>
<keyword evidence="13 20" id="KW-0479">Metal-binding</keyword>
<dbReference type="PROSITE" id="PS50974">
    <property type="entry name" value="ADOMET_ACTIVATION"/>
    <property type="match status" value="1"/>
</dbReference>
<dbReference type="GO" id="GO:0032259">
    <property type="term" value="P:methylation"/>
    <property type="evidence" value="ECO:0007669"/>
    <property type="project" value="UniProtKB-KW"/>
</dbReference>
<dbReference type="Pfam" id="PF00809">
    <property type="entry name" value="Pterin_bind"/>
    <property type="match status" value="1"/>
</dbReference>
<organism evidence="29 30">
    <name type="scientific">Desulfurella multipotens</name>
    <dbReference type="NCBI Taxonomy" id="79269"/>
    <lineage>
        <taxon>Bacteria</taxon>
        <taxon>Pseudomonadati</taxon>
        <taxon>Campylobacterota</taxon>
        <taxon>Desulfurellia</taxon>
        <taxon>Desulfurellales</taxon>
        <taxon>Desulfurellaceae</taxon>
        <taxon>Desulfurella</taxon>
    </lineage>
</organism>
<feature type="binding site" evidence="21 23">
    <location>
        <position position="242"/>
    </location>
    <ligand>
        <name>Zn(2+)</name>
        <dbReference type="ChEBI" id="CHEBI:29105"/>
    </ligand>
</feature>
<evidence type="ECO:0000259" key="28">
    <source>
        <dbReference type="PROSITE" id="PS51337"/>
    </source>
</evidence>
<dbReference type="Pfam" id="PF02310">
    <property type="entry name" value="B12-binding"/>
    <property type="match status" value="1"/>
</dbReference>
<dbReference type="SUPFAM" id="SSF52242">
    <property type="entry name" value="Cobalamin (vitamin B12)-binding domain"/>
    <property type="match status" value="1"/>
</dbReference>
<dbReference type="SUPFAM" id="SSF47644">
    <property type="entry name" value="Methionine synthase domain"/>
    <property type="match status" value="1"/>
</dbReference>
<dbReference type="SUPFAM" id="SSF56507">
    <property type="entry name" value="Methionine synthase activation domain-like"/>
    <property type="match status" value="1"/>
</dbReference>
<dbReference type="InterPro" id="IPR036724">
    <property type="entry name" value="Cobalamin-bd_sf"/>
</dbReference>
<dbReference type="GO" id="GO:0005829">
    <property type="term" value="C:cytosol"/>
    <property type="evidence" value="ECO:0007669"/>
    <property type="project" value="TreeGrafter"/>
</dbReference>
<accession>A0A1G6L910</accession>
<evidence type="ECO:0000256" key="7">
    <source>
        <dbReference type="ARBA" id="ARBA00013998"/>
    </source>
</evidence>
<evidence type="ECO:0000256" key="21">
    <source>
        <dbReference type="PIRSR" id="PIRSR000381-1"/>
    </source>
</evidence>
<dbReference type="EC" id="2.1.1.13" evidence="6 19"/>
<keyword evidence="10 20" id="KW-0846">Cobalamin</keyword>
<evidence type="ECO:0000256" key="1">
    <source>
        <dbReference type="ARBA" id="ARBA00001700"/>
    </source>
</evidence>
<evidence type="ECO:0000256" key="15">
    <source>
        <dbReference type="ARBA" id="ARBA00022833"/>
    </source>
</evidence>
<dbReference type="FunFam" id="3.20.20.330:FF:000001">
    <property type="entry name" value="Methionine synthase"/>
    <property type="match status" value="1"/>
</dbReference>
<comment type="catalytic activity">
    <reaction evidence="1 20">
        <text>(6S)-5-methyl-5,6,7,8-tetrahydrofolate + L-homocysteine = (6S)-5,6,7,8-tetrahydrofolate + L-methionine</text>
        <dbReference type="Rhea" id="RHEA:11172"/>
        <dbReference type="ChEBI" id="CHEBI:18608"/>
        <dbReference type="ChEBI" id="CHEBI:57453"/>
        <dbReference type="ChEBI" id="CHEBI:57844"/>
        <dbReference type="ChEBI" id="CHEBI:58199"/>
        <dbReference type="EC" id="2.1.1.13"/>
    </reaction>
</comment>
<dbReference type="Gene3D" id="1.10.1240.10">
    <property type="entry name" value="Methionine synthase domain"/>
    <property type="match status" value="1"/>
</dbReference>
<name>A0A1G6L910_9BACT</name>
<feature type="domain" description="AdoMet activation" evidence="26">
    <location>
        <begin position="865"/>
        <end position="1180"/>
    </location>
</feature>
<dbReference type="InterPro" id="IPR011822">
    <property type="entry name" value="MetH"/>
</dbReference>
<evidence type="ECO:0000256" key="10">
    <source>
        <dbReference type="ARBA" id="ARBA00022628"/>
    </source>
</evidence>
<dbReference type="InterPro" id="IPR000489">
    <property type="entry name" value="Pterin-binding_dom"/>
</dbReference>
<dbReference type="Pfam" id="PF02607">
    <property type="entry name" value="B12-binding_2"/>
    <property type="match status" value="1"/>
</dbReference>
<dbReference type="InterPro" id="IPR036594">
    <property type="entry name" value="Meth_synthase_dom"/>
</dbReference>
<dbReference type="InterPro" id="IPR006158">
    <property type="entry name" value="Cobalamin-bd"/>
</dbReference>
<dbReference type="GO" id="GO:0008270">
    <property type="term" value="F:zinc ion binding"/>
    <property type="evidence" value="ECO:0007669"/>
    <property type="project" value="UniProtKB-UniRule"/>
</dbReference>
<proteinExistence type="inferred from homology"/>
<dbReference type="InterPro" id="IPR004223">
    <property type="entry name" value="VitB12-dep_Met_synth_activ_dom"/>
</dbReference>
<dbReference type="PANTHER" id="PTHR45833">
    <property type="entry name" value="METHIONINE SYNTHASE"/>
    <property type="match status" value="1"/>
</dbReference>
<evidence type="ECO:0000313" key="30">
    <source>
        <dbReference type="Proteomes" id="UP000199411"/>
    </source>
</evidence>
<comment type="function">
    <text evidence="18 20">Catalyzes the transfer of a methyl group from methyl-cobalamin to homocysteine, yielding enzyme-bound cob(I)alamin and methionine. Subsequently, remethylates the cofactor using methyltetrahydrofolate.</text>
</comment>
<dbReference type="SUPFAM" id="SSF51717">
    <property type="entry name" value="Dihydropteroate synthetase-like"/>
    <property type="match status" value="1"/>
</dbReference>
<dbReference type="FunFam" id="3.20.20.20:FF:000007">
    <property type="entry name" value="Methionine synthase"/>
    <property type="match status" value="1"/>
</dbReference>
<feature type="binding site" evidence="22">
    <location>
        <begin position="1179"/>
        <end position="1180"/>
    </location>
    <ligand>
        <name>S-adenosyl-L-methionine</name>
        <dbReference type="ChEBI" id="CHEBI:59789"/>
    </ligand>
</feature>
<evidence type="ECO:0000256" key="17">
    <source>
        <dbReference type="ARBA" id="ARBA00023285"/>
    </source>
</evidence>
<evidence type="ECO:0000256" key="6">
    <source>
        <dbReference type="ARBA" id="ARBA00012032"/>
    </source>
</evidence>
<evidence type="ECO:0000256" key="19">
    <source>
        <dbReference type="NCBIfam" id="TIGR02082"/>
    </source>
</evidence>
<dbReference type="InterPro" id="IPR050554">
    <property type="entry name" value="Met_Synthase/Corrinoid"/>
</dbReference>
<protein>
    <recommendedName>
        <fullName evidence="7 19">Methionine synthase</fullName>
        <ecNumber evidence="6 19">2.1.1.13</ecNumber>
    </recommendedName>
    <alternativeName>
        <fullName evidence="20">5-methyltetrahydrofolate--homocysteine methyltransferase</fullName>
    </alternativeName>
</protein>
<evidence type="ECO:0000313" key="29">
    <source>
        <dbReference type="EMBL" id="SDC39760.1"/>
    </source>
</evidence>
<evidence type="ECO:0000259" key="26">
    <source>
        <dbReference type="PROSITE" id="PS50974"/>
    </source>
</evidence>
<dbReference type="PROSITE" id="PS51332">
    <property type="entry name" value="B12_BINDING"/>
    <property type="match status" value="1"/>
</dbReference>
<gene>
    <name evidence="29" type="ORF">SAMN05660835_00749</name>
</gene>
<dbReference type="Gene3D" id="3.20.20.330">
    <property type="entry name" value="Homocysteine-binding-like domain"/>
    <property type="match status" value="1"/>
</dbReference>
<dbReference type="Pfam" id="PF02965">
    <property type="entry name" value="Met_synt_B12"/>
    <property type="match status" value="1"/>
</dbReference>
<comment type="cofactor">
    <cofactor evidence="3 20 21">
        <name>methylcob(III)alamin</name>
        <dbReference type="ChEBI" id="CHEBI:28115"/>
    </cofactor>
</comment>
<evidence type="ECO:0000259" key="24">
    <source>
        <dbReference type="PROSITE" id="PS50970"/>
    </source>
</evidence>
<evidence type="ECO:0000256" key="5">
    <source>
        <dbReference type="ARBA" id="ARBA00010398"/>
    </source>
</evidence>
<dbReference type="PIRSF" id="PIRSF000381">
    <property type="entry name" value="MetH"/>
    <property type="match status" value="1"/>
</dbReference>
<comment type="domain">
    <text evidence="20">Modular enzyme with four functionally distinct domains. The isolated Hcy-binding domain catalyzes methyl transfer from free methylcobalamin to homocysteine. The Hcy-binding domain in association with the pterin-binding domain catalyzes the methylation of cob(I)alamin by methyltetrahydrofolate and the methylation of homocysteine. The B12-binding domain binds the cofactor. The AdoMet activation domain binds S-adenosyl-L-methionine. Under aerobic conditions cob(I)alamin can be converted to inactive cob(II)alamin. Reductive methylation by S-adenosyl-L-methionine and flavodoxin regenerates methylcobalamin.</text>
</comment>